<evidence type="ECO:0000313" key="1">
    <source>
        <dbReference type="EMBL" id="MDA0178665.1"/>
    </source>
</evidence>
<evidence type="ECO:0000313" key="2">
    <source>
        <dbReference type="Proteomes" id="UP001147653"/>
    </source>
</evidence>
<comment type="caution">
    <text evidence="1">The sequence shown here is derived from an EMBL/GenBank/DDBJ whole genome shotgun (WGS) entry which is preliminary data.</text>
</comment>
<dbReference type="AlphaFoldDB" id="A0A9X3N565"/>
<dbReference type="EMBL" id="JAPDDP010000001">
    <property type="protein sequence ID" value="MDA0178665.1"/>
    <property type="molecule type" value="Genomic_DNA"/>
</dbReference>
<sequence length="43" mass="4788">MSQAKVDEAIWFESVASAPAPFVPAYTPAPRRAGWLSRLLRSR</sequence>
<gene>
    <name evidence="1" type="ORF">OJ997_00035</name>
</gene>
<keyword evidence="2" id="KW-1185">Reference proteome</keyword>
<name>A0A9X3N565_9ACTN</name>
<reference evidence="1" key="1">
    <citation type="submission" date="2022-10" db="EMBL/GenBank/DDBJ databases">
        <title>The WGS of Solirubrobacter phytolaccae KCTC 29190.</title>
        <authorList>
            <person name="Jiang Z."/>
        </authorList>
    </citation>
    <scope>NUCLEOTIDE SEQUENCE</scope>
    <source>
        <strain evidence="1">KCTC 29190</strain>
    </source>
</reference>
<dbReference type="RefSeq" id="WP_270022915.1">
    <property type="nucleotide sequence ID" value="NZ_JAPDDP010000001.1"/>
</dbReference>
<protein>
    <submittedName>
        <fullName evidence="1">Uncharacterized protein</fullName>
    </submittedName>
</protein>
<accession>A0A9X3N565</accession>
<dbReference type="Proteomes" id="UP001147653">
    <property type="component" value="Unassembled WGS sequence"/>
</dbReference>
<proteinExistence type="predicted"/>
<organism evidence="1 2">
    <name type="scientific">Solirubrobacter phytolaccae</name>
    <dbReference type="NCBI Taxonomy" id="1404360"/>
    <lineage>
        <taxon>Bacteria</taxon>
        <taxon>Bacillati</taxon>
        <taxon>Actinomycetota</taxon>
        <taxon>Thermoleophilia</taxon>
        <taxon>Solirubrobacterales</taxon>
        <taxon>Solirubrobacteraceae</taxon>
        <taxon>Solirubrobacter</taxon>
    </lineage>
</organism>